<dbReference type="InterPro" id="IPR025291">
    <property type="entry name" value="DUF4153"/>
</dbReference>
<evidence type="ECO:0000313" key="3">
    <source>
        <dbReference type="Proteomes" id="UP000724672"/>
    </source>
</evidence>
<dbReference type="EMBL" id="WSFT01000040">
    <property type="protein sequence ID" value="MBS4539010.1"/>
    <property type="molecule type" value="Genomic_DNA"/>
</dbReference>
<dbReference type="RefSeq" id="WP_203366935.1">
    <property type="nucleotide sequence ID" value="NZ_WSFT01000040.1"/>
</dbReference>
<evidence type="ECO:0000256" key="1">
    <source>
        <dbReference type="SAM" id="Phobius"/>
    </source>
</evidence>
<keyword evidence="1" id="KW-0812">Transmembrane</keyword>
<keyword evidence="1" id="KW-1133">Transmembrane helix</keyword>
<comment type="caution">
    <text evidence="2">The sequence shown here is derived from an EMBL/GenBank/DDBJ whole genome shotgun (WGS) entry which is preliminary data.</text>
</comment>
<feature type="transmembrane region" description="Helical" evidence="1">
    <location>
        <begin position="86"/>
        <end position="103"/>
    </location>
</feature>
<feature type="transmembrane region" description="Helical" evidence="1">
    <location>
        <begin position="21"/>
        <end position="46"/>
    </location>
</feature>
<protein>
    <submittedName>
        <fullName evidence="2">DUF4153 domain-containing protein</fullName>
    </submittedName>
</protein>
<feature type="transmembrane region" description="Helical" evidence="1">
    <location>
        <begin position="221"/>
        <end position="242"/>
    </location>
</feature>
<feature type="transmembrane region" description="Helical" evidence="1">
    <location>
        <begin position="286"/>
        <end position="308"/>
    </location>
</feature>
<keyword evidence="3" id="KW-1185">Reference proteome</keyword>
<gene>
    <name evidence="2" type="ORF">GOQ27_11095</name>
</gene>
<proteinExistence type="predicted"/>
<feature type="transmembrane region" description="Helical" evidence="1">
    <location>
        <begin position="254"/>
        <end position="274"/>
    </location>
</feature>
<dbReference type="Pfam" id="PF13687">
    <property type="entry name" value="DUF4153"/>
    <property type="match status" value="1"/>
</dbReference>
<dbReference type="Proteomes" id="UP000724672">
    <property type="component" value="Unassembled WGS sequence"/>
</dbReference>
<accession>A0A942UVV4</accession>
<keyword evidence="1" id="KW-0472">Membrane</keyword>
<feature type="transmembrane region" description="Helical" evidence="1">
    <location>
        <begin position="180"/>
        <end position="201"/>
    </location>
</feature>
<reference evidence="2" key="1">
    <citation type="submission" date="2019-12" db="EMBL/GenBank/DDBJ databases">
        <title>Clostridiaceae gen. nov. sp. nov., isolated from sediment in Xinjiang, China.</title>
        <authorList>
            <person name="Zhang R."/>
        </authorList>
    </citation>
    <scope>NUCLEOTIDE SEQUENCE</scope>
    <source>
        <strain evidence="2">D2Q-11</strain>
    </source>
</reference>
<feature type="transmembrane region" description="Helical" evidence="1">
    <location>
        <begin position="345"/>
        <end position="366"/>
    </location>
</feature>
<feature type="transmembrane region" description="Helical" evidence="1">
    <location>
        <begin position="153"/>
        <end position="174"/>
    </location>
</feature>
<feature type="transmembrane region" description="Helical" evidence="1">
    <location>
        <begin position="52"/>
        <end position="74"/>
    </location>
</feature>
<feature type="transmembrane region" description="Helical" evidence="1">
    <location>
        <begin position="115"/>
        <end position="132"/>
    </location>
</feature>
<name>A0A942UVV4_9FIRM</name>
<feature type="transmembrane region" description="Helical" evidence="1">
    <location>
        <begin position="320"/>
        <end position="338"/>
    </location>
</feature>
<dbReference type="AlphaFoldDB" id="A0A942UVV4"/>
<sequence length="587" mass="68440">MNISQRFKDLYNKLYDSFKRFPLALLYAALTVGVSIYLNHLGYIGIDDKRDMFTRIGMVLALGVPLSLSLYMLFESKPHIKKNIKIIAHLGTAIVLVGYYLLLLRNLEYVSGTRYIAYTIALYLIFSFIPYIRRKENYELYVIRLFSRFVVTYVYSMVLYLGLAAILGTINLLFDAGISGRVFADIAFIVAGIFAPTFFLADVPRREEEISVVDYPKVIRVLLQFIVLPLLSVYTIILYIYFAKIIVTMELPQGIIGNLVLWYSIVSTIVLFFIYPLKKSNQWIRYFILIFPKAIIPLLGMMFLALGIRINAYGITEDRYFVLIIGLWITGIMIYYSIKKDIRNIILTITLSIIAILSVTGPWSAYSISKWSQNDRLEEVLERYDMIDENNEIKSPPIEKELSEIDKEIISSVILYFDRNYDLEDIKYLPEDVKISDIKDIFGFELKDDRMGYPAAREYFGYNLDKMNNLVDISDFDYFGDINVYPYDNIEQEQGDYTIEYNNSDRKLVVKNKEDILYTKNLEEVVELLHKQNQGKGSLEQEKMTFIEETKDIKIQIVFKHIHGYEDRAIEEVVVESVEFYSFIKFK</sequence>
<evidence type="ECO:0000313" key="2">
    <source>
        <dbReference type="EMBL" id="MBS4539010.1"/>
    </source>
</evidence>
<organism evidence="2 3">
    <name type="scientific">Anaeromonas frigoriresistens</name>
    <dbReference type="NCBI Taxonomy" id="2683708"/>
    <lineage>
        <taxon>Bacteria</taxon>
        <taxon>Bacillati</taxon>
        <taxon>Bacillota</taxon>
        <taxon>Tissierellia</taxon>
        <taxon>Tissierellales</taxon>
        <taxon>Thermohalobacteraceae</taxon>
        <taxon>Anaeromonas</taxon>
    </lineage>
</organism>